<dbReference type="Pfam" id="PF07875">
    <property type="entry name" value="Coat_F"/>
    <property type="match status" value="1"/>
</dbReference>
<dbReference type="GeneID" id="83006458"/>
<dbReference type="InterPro" id="IPR012851">
    <property type="entry name" value="Spore_coat_CotF-like"/>
</dbReference>
<keyword evidence="1" id="KW-0946">Virion</keyword>
<sequence>MNDKNVMEDILLLEKGVCDLFMHGTIESSTANVHQAFNGALNEALCMQDNIYSTMAAKGWYPTEQVEQQKIDAAKMKFSTQQ</sequence>
<protein>
    <submittedName>
        <fullName evidence="1">Spore coat protein</fullName>
    </submittedName>
</protein>
<reference evidence="1 2" key="1">
    <citation type="submission" date="2018-08" db="EMBL/GenBank/DDBJ databases">
        <title>A genome reference for cultivated species of the human gut microbiota.</title>
        <authorList>
            <person name="Zou Y."/>
            <person name="Xue W."/>
            <person name="Luo G."/>
        </authorList>
    </citation>
    <scope>NUCLEOTIDE SEQUENCE [LARGE SCALE GENOMIC DNA]</scope>
    <source>
        <strain evidence="1 2">AM07-24</strain>
    </source>
</reference>
<dbReference type="EMBL" id="QRMS01000002">
    <property type="protein sequence ID" value="RHJ88537.1"/>
    <property type="molecule type" value="Genomic_DNA"/>
</dbReference>
<dbReference type="RefSeq" id="WP_067542792.1">
    <property type="nucleotide sequence ID" value="NZ_AP025567.1"/>
</dbReference>
<gene>
    <name evidence="1" type="ORF">DW099_09160</name>
</gene>
<evidence type="ECO:0000313" key="2">
    <source>
        <dbReference type="Proteomes" id="UP000284841"/>
    </source>
</evidence>
<name>A0A415E4F9_9FIRM</name>
<dbReference type="OrthoDB" id="1685263at2"/>
<comment type="caution">
    <text evidence="1">The sequence shown here is derived from an EMBL/GenBank/DDBJ whole genome shotgun (WGS) entry which is preliminary data.</text>
</comment>
<dbReference type="Proteomes" id="UP000284841">
    <property type="component" value="Unassembled WGS sequence"/>
</dbReference>
<proteinExistence type="predicted"/>
<keyword evidence="2" id="KW-1185">Reference proteome</keyword>
<keyword evidence="1" id="KW-0167">Capsid protein</keyword>
<dbReference type="AlphaFoldDB" id="A0A415E4F9"/>
<dbReference type="STRING" id="1776384.GCA_900086585_04184"/>
<organism evidence="1 2">
    <name type="scientific">Emergencia timonensis</name>
    <dbReference type="NCBI Taxonomy" id="1776384"/>
    <lineage>
        <taxon>Bacteria</taxon>
        <taxon>Bacillati</taxon>
        <taxon>Bacillota</taxon>
        <taxon>Clostridia</taxon>
        <taxon>Peptostreptococcales</taxon>
        <taxon>Anaerovoracaceae</taxon>
        <taxon>Emergencia</taxon>
    </lineage>
</organism>
<accession>A0A415E4F9</accession>
<evidence type="ECO:0000313" key="1">
    <source>
        <dbReference type="EMBL" id="RHJ88537.1"/>
    </source>
</evidence>